<dbReference type="GO" id="GO:0016192">
    <property type="term" value="P:vesicle-mediated transport"/>
    <property type="evidence" value="ECO:0007669"/>
    <property type="project" value="InterPro"/>
</dbReference>
<dbReference type="AlphaFoldDB" id="X6N0D6"/>
<dbReference type="EMBL" id="ASPP01013753">
    <property type="protein sequence ID" value="ETO19353.1"/>
    <property type="molecule type" value="Genomic_DNA"/>
</dbReference>
<evidence type="ECO:0000256" key="1">
    <source>
        <dbReference type="ARBA" id="ARBA00009884"/>
    </source>
</evidence>
<dbReference type="Proteomes" id="UP000023152">
    <property type="component" value="Unassembled WGS sequence"/>
</dbReference>
<sequence length="180" mass="20902">MRICVVFYLFAQHQMYDQYVNFISLSPNLFSFNIKNCYLELHNPKQTDEKLNELTDRIVNQLFCVLVTLQKIPIIRALRNGPAEIIAMKLSIKLCNHLQSRNNLFSQSGVAAFQNRPLLLLFDRSFDFAQPLHHSPIYQSMLQDLLGLTNNQLMIANPENPSEKKLIMLDSFSNCSWYDS</sequence>
<dbReference type="InterPro" id="IPR036045">
    <property type="entry name" value="Sec1-like_sf"/>
</dbReference>
<comment type="similarity">
    <text evidence="1">Belongs to the STXBP/unc-18/SEC1 family.</text>
</comment>
<gene>
    <name evidence="2" type="ORF">RFI_17879</name>
</gene>
<evidence type="ECO:0000313" key="3">
    <source>
        <dbReference type="Proteomes" id="UP000023152"/>
    </source>
</evidence>
<dbReference type="Pfam" id="PF00995">
    <property type="entry name" value="Sec1"/>
    <property type="match status" value="1"/>
</dbReference>
<dbReference type="OrthoDB" id="10251230at2759"/>
<evidence type="ECO:0000313" key="2">
    <source>
        <dbReference type="EMBL" id="ETO19353.1"/>
    </source>
</evidence>
<accession>X6N0D6</accession>
<dbReference type="Gene3D" id="3.40.50.1910">
    <property type="match status" value="1"/>
</dbReference>
<name>X6N0D6_RETFI</name>
<dbReference type="OMA" id="NCYLELH"/>
<keyword evidence="3" id="KW-1185">Reference proteome</keyword>
<dbReference type="InterPro" id="IPR027482">
    <property type="entry name" value="Sec1-like_dom2"/>
</dbReference>
<organism evidence="2 3">
    <name type="scientific">Reticulomyxa filosa</name>
    <dbReference type="NCBI Taxonomy" id="46433"/>
    <lineage>
        <taxon>Eukaryota</taxon>
        <taxon>Sar</taxon>
        <taxon>Rhizaria</taxon>
        <taxon>Retaria</taxon>
        <taxon>Foraminifera</taxon>
        <taxon>Monothalamids</taxon>
        <taxon>Reticulomyxidae</taxon>
        <taxon>Reticulomyxa</taxon>
    </lineage>
</organism>
<reference evidence="2 3" key="1">
    <citation type="journal article" date="2013" name="Curr. Biol.">
        <title>The Genome of the Foraminiferan Reticulomyxa filosa.</title>
        <authorList>
            <person name="Glockner G."/>
            <person name="Hulsmann N."/>
            <person name="Schleicher M."/>
            <person name="Noegel A.A."/>
            <person name="Eichinger L."/>
            <person name="Gallinger C."/>
            <person name="Pawlowski J."/>
            <person name="Sierra R."/>
            <person name="Euteneuer U."/>
            <person name="Pillet L."/>
            <person name="Moustafa A."/>
            <person name="Platzer M."/>
            <person name="Groth M."/>
            <person name="Szafranski K."/>
            <person name="Schliwa M."/>
        </authorList>
    </citation>
    <scope>NUCLEOTIDE SEQUENCE [LARGE SCALE GENOMIC DNA]</scope>
</reference>
<comment type="caution">
    <text evidence="2">The sequence shown here is derived from an EMBL/GenBank/DDBJ whole genome shotgun (WGS) entry which is preliminary data.</text>
</comment>
<dbReference type="SUPFAM" id="SSF56815">
    <property type="entry name" value="Sec1/munc18-like (SM) proteins"/>
    <property type="match status" value="1"/>
</dbReference>
<dbReference type="InterPro" id="IPR001619">
    <property type="entry name" value="Sec1-like"/>
</dbReference>
<proteinExistence type="inferred from homology"/>
<protein>
    <submittedName>
        <fullName evidence="2">Uncharacterized protein</fullName>
    </submittedName>
</protein>
<dbReference type="PANTHER" id="PTHR11679">
    <property type="entry name" value="VESICLE PROTEIN SORTING-ASSOCIATED"/>
    <property type="match status" value="1"/>
</dbReference>